<keyword evidence="1" id="KW-0946">Virion</keyword>
<dbReference type="EMBL" id="BORC01000003">
    <property type="protein sequence ID" value="GIN62074.1"/>
    <property type="molecule type" value="Genomic_DNA"/>
</dbReference>
<dbReference type="Gene3D" id="3.90.1200.10">
    <property type="match status" value="1"/>
</dbReference>
<organism evidence="1 2">
    <name type="scientific">Robertmurraya siralis</name>
    <dbReference type="NCBI Taxonomy" id="77777"/>
    <lineage>
        <taxon>Bacteria</taxon>
        <taxon>Bacillati</taxon>
        <taxon>Bacillota</taxon>
        <taxon>Bacilli</taxon>
        <taxon>Bacillales</taxon>
        <taxon>Bacillaceae</taxon>
        <taxon>Robertmurraya</taxon>
    </lineage>
</organism>
<dbReference type="InterPro" id="IPR047175">
    <property type="entry name" value="CotS-like"/>
</dbReference>
<dbReference type="PANTHER" id="PTHR39179">
    <property type="entry name" value="SPORE COAT PROTEIN I"/>
    <property type="match status" value="1"/>
</dbReference>
<proteinExistence type="predicted"/>
<name>A0A920BTP4_9BACI</name>
<dbReference type="NCBIfam" id="TIGR02905">
    <property type="entry name" value="spore_yutH"/>
    <property type="match status" value="1"/>
</dbReference>
<dbReference type="SUPFAM" id="SSF56112">
    <property type="entry name" value="Protein kinase-like (PK-like)"/>
    <property type="match status" value="1"/>
</dbReference>
<reference evidence="1" key="1">
    <citation type="submission" date="2021-03" db="EMBL/GenBank/DDBJ databases">
        <title>Antimicrobial resistance genes in bacteria isolated from Japanese honey, and their potential for conferring macrolide and lincosamide resistance in the American foulbrood pathogen Paenibacillus larvae.</title>
        <authorList>
            <person name="Okamoto M."/>
            <person name="Kumagai M."/>
            <person name="Kanamori H."/>
            <person name="Takamatsu D."/>
        </authorList>
    </citation>
    <scope>NUCLEOTIDE SEQUENCE</scope>
    <source>
        <strain evidence="1">J27TS8</strain>
    </source>
</reference>
<evidence type="ECO:0000313" key="2">
    <source>
        <dbReference type="Proteomes" id="UP000682111"/>
    </source>
</evidence>
<dbReference type="InterPro" id="IPR014254">
    <property type="entry name" value="Spore_coat_YutH"/>
</dbReference>
<gene>
    <name evidence="1" type="ORF">J27TS8_20670</name>
</gene>
<sequence length="337" mass="40189">MKKMLQRIIQQYYGISIQEQFKLGPYDACRDQQNLYFLVPVTNMEEASLVELEQLALHLVNYGDSSVCQFLKTNDGQSFVDLENQRYCILRAGATVKRMRRAGRKLAKFHYRGRAVPFEVKGISRIGMWKSFWEQRLDQMERVWNEQLFQSPENEFVRMFIESFPYYMGLAENAIQYLSDTEQDDEPLAVDSGTVCHLHFSPRTWGENGALRNPFDWVFDHCARDLAEWTRERYFQNIKTYEPDVRQFYQDYASVSTLSSFSWRLLFSRLLFPLHYMDCVEEYYITPSEQVKLVQEERLRKILAQSQDYEEFLRDFYPLAGAPIRRYQIPIVEWLAK</sequence>
<comment type="caution">
    <text evidence="1">The sequence shown here is derived from an EMBL/GenBank/DDBJ whole genome shotgun (WGS) entry which is preliminary data.</text>
</comment>
<keyword evidence="1" id="KW-0167">Capsid protein</keyword>
<protein>
    <submittedName>
        <fullName evidence="1">Spore coat protein YutH</fullName>
    </submittedName>
</protein>
<dbReference type="Proteomes" id="UP000682111">
    <property type="component" value="Unassembled WGS sequence"/>
</dbReference>
<dbReference type="InterPro" id="IPR011009">
    <property type="entry name" value="Kinase-like_dom_sf"/>
</dbReference>
<dbReference type="PANTHER" id="PTHR39179:SF2">
    <property type="entry name" value="ENDOSPORE COAT-ASSOCIATED PROTEIN YUTH"/>
    <property type="match status" value="1"/>
</dbReference>
<dbReference type="GO" id="GO:0042601">
    <property type="term" value="C:endospore-forming forespore"/>
    <property type="evidence" value="ECO:0007669"/>
    <property type="project" value="TreeGrafter"/>
</dbReference>
<keyword evidence="2" id="KW-1185">Reference proteome</keyword>
<evidence type="ECO:0000313" key="1">
    <source>
        <dbReference type="EMBL" id="GIN62074.1"/>
    </source>
</evidence>
<dbReference type="AlphaFoldDB" id="A0A920BTP4"/>
<accession>A0A920BTP4</accession>